<gene>
    <name evidence="11" type="primary">rpl37e</name>
    <name evidence="13" type="ORF">H1016_04345</name>
</gene>
<reference evidence="13 14" key="1">
    <citation type="journal article" name="Nat. Commun.">
        <title>Undinarchaeota illuminate DPANN phylogeny and the impact of gene transfer on archaeal evolution.</title>
        <authorList>
            <person name="Dombrowski N."/>
            <person name="Williams T.A."/>
            <person name="Sun J."/>
            <person name="Woodcroft B.J."/>
            <person name="Lee J.H."/>
            <person name="Minh B.Q."/>
            <person name="Rinke C."/>
            <person name="Spang A."/>
        </authorList>
    </citation>
    <scope>NUCLEOTIDE SEQUENCE [LARGE SCALE GENOMIC DNA]</scope>
    <source>
        <strain evidence="13">MAG_bin1129</strain>
    </source>
</reference>
<evidence type="ECO:0000256" key="4">
    <source>
        <dbReference type="ARBA" id="ARBA00022730"/>
    </source>
</evidence>
<evidence type="ECO:0000256" key="5">
    <source>
        <dbReference type="ARBA" id="ARBA00022771"/>
    </source>
</evidence>
<dbReference type="PANTHER" id="PTHR10768">
    <property type="entry name" value="60S RIBOSOMAL PROTEIN L37"/>
    <property type="match status" value="1"/>
</dbReference>
<evidence type="ECO:0000256" key="12">
    <source>
        <dbReference type="RuleBase" id="RU000576"/>
    </source>
</evidence>
<name>A0A832UVX4_9ARCH</name>
<sequence length="55" mass="6484">MSKGTPSFGKHTKRTHVRCRRCGYRSFQIHKKICAHCGFGRSAKLRKYNWQTEGR</sequence>
<comment type="caution">
    <text evidence="13">The sequence shown here is derived from an EMBL/GenBank/DDBJ whole genome shotgun (WGS) entry which is preliminary data.</text>
</comment>
<dbReference type="HAMAP" id="MF_00547">
    <property type="entry name" value="Ribosomal_eL37"/>
    <property type="match status" value="1"/>
</dbReference>
<comment type="cofactor">
    <cofactor evidence="11">
        <name>Zn(2+)</name>
        <dbReference type="ChEBI" id="CHEBI:29105"/>
    </cofactor>
    <text evidence="11">Binds 1 zinc ion per subunit.</text>
</comment>
<organism evidence="13 14">
    <name type="scientific">Candidatus Naiadarchaeum limnaeum</name>
    <dbReference type="NCBI Taxonomy" id="2756139"/>
    <lineage>
        <taxon>Archaea</taxon>
        <taxon>Candidatus Undinarchaeota</taxon>
        <taxon>Candidatus Undinarchaeia</taxon>
        <taxon>Candidatus Naiadarchaeales</taxon>
        <taxon>Candidatus Naiadarchaeaceae</taxon>
        <taxon>Candidatus Naiadarchaeum</taxon>
    </lineage>
</organism>
<comment type="function">
    <text evidence="12">Component of the large ribosomal subunit. The ribosome is a large ribonucleoprotein complex responsible for the synthesis of proteins in the cell.</text>
</comment>
<keyword evidence="5 11" id="KW-0863">Zinc-finger</keyword>
<dbReference type="GO" id="GO:0003735">
    <property type="term" value="F:structural constituent of ribosome"/>
    <property type="evidence" value="ECO:0007669"/>
    <property type="project" value="InterPro"/>
</dbReference>
<keyword evidence="6 11" id="KW-0862">Zinc</keyword>
<evidence type="ECO:0000313" key="13">
    <source>
        <dbReference type="EMBL" id="HIK00745.1"/>
    </source>
</evidence>
<evidence type="ECO:0000256" key="3">
    <source>
        <dbReference type="ARBA" id="ARBA00022723"/>
    </source>
</evidence>
<dbReference type="PROSITE" id="PS01077">
    <property type="entry name" value="RIBOSOMAL_L37E"/>
    <property type="match status" value="1"/>
</dbReference>
<keyword evidence="4 11" id="KW-0699">rRNA-binding</keyword>
<feature type="binding site" evidence="11">
    <location>
        <position position="19"/>
    </location>
    <ligand>
        <name>Zn(2+)</name>
        <dbReference type="ChEBI" id="CHEBI:29105"/>
    </ligand>
</feature>
<dbReference type="PANTHER" id="PTHR10768:SF0">
    <property type="entry name" value="RIBOSOMAL PROTEIN L37"/>
    <property type="match status" value="1"/>
</dbReference>
<dbReference type="InterPro" id="IPR001569">
    <property type="entry name" value="Ribosomal_eL37"/>
</dbReference>
<evidence type="ECO:0000256" key="10">
    <source>
        <dbReference type="ARBA" id="ARBA00035225"/>
    </source>
</evidence>
<keyword evidence="8 11" id="KW-0689">Ribosomal protein</keyword>
<dbReference type="InterPro" id="IPR011332">
    <property type="entry name" value="Ribosomal_zn-bd"/>
</dbReference>
<dbReference type="GO" id="GO:0006412">
    <property type="term" value="P:translation"/>
    <property type="evidence" value="ECO:0007669"/>
    <property type="project" value="UniProtKB-UniRule"/>
</dbReference>
<evidence type="ECO:0000256" key="11">
    <source>
        <dbReference type="HAMAP-Rule" id="MF_00547"/>
    </source>
</evidence>
<dbReference type="AlphaFoldDB" id="A0A832UVX4"/>
<dbReference type="GO" id="GO:0022625">
    <property type="term" value="C:cytosolic large ribosomal subunit"/>
    <property type="evidence" value="ECO:0007669"/>
    <property type="project" value="TreeGrafter"/>
</dbReference>
<dbReference type="InterPro" id="IPR011331">
    <property type="entry name" value="Ribosomal_eL37/eL43"/>
</dbReference>
<proteinExistence type="inferred from homology"/>
<dbReference type="SUPFAM" id="SSF57829">
    <property type="entry name" value="Zn-binding ribosomal proteins"/>
    <property type="match status" value="1"/>
</dbReference>
<dbReference type="InterPro" id="IPR018267">
    <property type="entry name" value="Ribosomal_eL37_CS"/>
</dbReference>
<feature type="zinc finger region" description="C4-type" evidence="11">
    <location>
        <begin position="19"/>
        <end position="37"/>
    </location>
</feature>
<evidence type="ECO:0000256" key="9">
    <source>
        <dbReference type="ARBA" id="ARBA00023274"/>
    </source>
</evidence>
<dbReference type="Proteomes" id="UP000646946">
    <property type="component" value="Unassembled WGS sequence"/>
</dbReference>
<dbReference type="FunFam" id="2.20.25.30:FF:000003">
    <property type="entry name" value="50S ribosomal protein L37e"/>
    <property type="match status" value="1"/>
</dbReference>
<feature type="binding site" evidence="11">
    <location>
        <position position="37"/>
    </location>
    <ligand>
        <name>Zn(2+)</name>
        <dbReference type="ChEBI" id="CHEBI:29105"/>
    </ligand>
</feature>
<keyword evidence="9 11" id="KW-0687">Ribonucleoprotein</keyword>
<comment type="function">
    <text evidence="1 11">Binds to the 23S rRNA.</text>
</comment>
<evidence type="ECO:0000256" key="7">
    <source>
        <dbReference type="ARBA" id="ARBA00022884"/>
    </source>
</evidence>
<accession>A0A832UVX4</accession>
<protein>
    <recommendedName>
        <fullName evidence="10 11">Large ribosomal subunit protein eL37</fullName>
    </recommendedName>
</protein>
<feature type="binding site" evidence="11">
    <location>
        <position position="34"/>
    </location>
    <ligand>
        <name>Zn(2+)</name>
        <dbReference type="ChEBI" id="CHEBI:29105"/>
    </ligand>
</feature>
<keyword evidence="3 11" id="KW-0479">Metal-binding</keyword>
<dbReference type="GO" id="GO:0008270">
    <property type="term" value="F:zinc ion binding"/>
    <property type="evidence" value="ECO:0007669"/>
    <property type="project" value="UniProtKB-UniRule"/>
</dbReference>
<evidence type="ECO:0000256" key="1">
    <source>
        <dbReference type="ARBA" id="ARBA00003058"/>
    </source>
</evidence>
<evidence type="ECO:0000256" key="2">
    <source>
        <dbReference type="ARBA" id="ARBA00009805"/>
    </source>
</evidence>
<comment type="similarity">
    <text evidence="2 11 12">Belongs to the eukaryotic ribosomal protein eL37 family.</text>
</comment>
<keyword evidence="7 11" id="KW-0694">RNA-binding</keyword>
<dbReference type="Gene3D" id="2.20.25.30">
    <property type="match status" value="1"/>
</dbReference>
<evidence type="ECO:0000256" key="8">
    <source>
        <dbReference type="ARBA" id="ARBA00022980"/>
    </source>
</evidence>
<dbReference type="EMBL" id="DVAB01000037">
    <property type="protein sequence ID" value="HIK00745.1"/>
    <property type="molecule type" value="Genomic_DNA"/>
</dbReference>
<feature type="binding site" evidence="11">
    <location>
        <position position="22"/>
    </location>
    <ligand>
        <name>Zn(2+)</name>
        <dbReference type="ChEBI" id="CHEBI:29105"/>
    </ligand>
</feature>
<dbReference type="Pfam" id="PF01907">
    <property type="entry name" value="Ribosomal_L37e"/>
    <property type="match status" value="1"/>
</dbReference>
<evidence type="ECO:0000313" key="14">
    <source>
        <dbReference type="Proteomes" id="UP000646946"/>
    </source>
</evidence>
<keyword evidence="14" id="KW-1185">Reference proteome</keyword>
<dbReference type="NCBIfam" id="NF003214">
    <property type="entry name" value="PRK04179.1"/>
    <property type="match status" value="1"/>
</dbReference>
<dbReference type="GO" id="GO:0019843">
    <property type="term" value="F:rRNA binding"/>
    <property type="evidence" value="ECO:0007669"/>
    <property type="project" value="UniProtKB-KW"/>
</dbReference>
<evidence type="ECO:0000256" key="6">
    <source>
        <dbReference type="ARBA" id="ARBA00022833"/>
    </source>
</evidence>